<dbReference type="RefSeq" id="WP_344778262.1">
    <property type="nucleotide sequence ID" value="NZ_BAABAH010000017.1"/>
</dbReference>
<organism evidence="2 3">
    <name type="scientific">Nocardioides panacisoli</name>
    <dbReference type="NCBI Taxonomy" id="627624"/>
    <lineage>
        <taxon>Bacteria</taxon>
        <taxon>Bacillati</taxon>
        <taxon>Actinomycetota</taxon>
        <taxon>Actinomycetes</taxon>
        <taxon>Propionibacteriales</taxon>
        <taxon>Nocardioidaceae</taxon>
        <taxon>Nocardioides</taxon>
    </lineage>
</organism>
<feature type="transmembrane region" description="Helical" evidence="1">
    <location>
        <begin position="130"/>
        <end position="152"/>
    </location>
</feature>
<evidence type="ECO:0000313" key="3">
    <source>
        <dbReference type="Proteomes" id="UP001501821"/>
    </source>
</evidence>
<keyword evidence="1" id="KW-0812">Transmembrane</keyword>
<keyword evidence="3" id="KW-1185">Reference proteome</keyword>
<comment type="caution">
    <text evidence="2">The sequence shown here is derived from an EMBL/GenBank/DDBJ whole genome shotgun (WGS) entry which is preliminary data.</text>
</comment>
<gene>
    <name evidence="2" type="ORF">GCM10022242_37080</name>
</gene>
<name>A0ABP7J2S4_9ACTN</name>
<feature type="transmembrane region" description="Helical" evidence="1">
    <location>
        <begin position="204"/>
        <end position="222"/>
    </location>
</feature>
<keyword evidence="1" id="KW-1133">Transmembrane helix</keyword>
<sequence length="353" mass="36341">MATTGPTRAPSLDRPVAAAPIRQWIALCAAAEAVGMSAAAAASCVSNAAVGDPTNVRRTIATVAIIVAGGLVEGTALGLAQASGLRSWRPRLRTTAYVLVTVAVAGVGWAAGSLPAALSGPGSDDSAGPALWLVLPGAAALGATMGALLGAGQALALRRQLPHPWRWVGLNAVAWMPVMALMFLGASVPGSDWPTAAVVGDGTVTGLVAGAALGAVLGWALPSLDGVAPHNRVLLALLGTRRTPFSGALLGLRVRGVTSGRAIELPVMYAADDDGLVVLPGRPESKRWWRNLRTAAPVAVLRDGRWTAGEGVVLRDADDGYARALESYRRRWPRTKVPDGAPLVRIRHDHPVE</sequence>
<feature type="transmembrane region" description="Helical" evidence="1">
    <location>
        <begin position="164"/>
        <end position="184"/>
    </location>
</feature>
<keyword evidence="1" id="KW-0472">Membrane</keyword>
<dbReference type="InterPro" id="IPR012349">
    <property type="entry name" value="Split_barrel_FMN-bd"/>
</dbReference>
<reference evidence="3" key="1">
    <citation type="journal article" date="2019" name="Int. J. Syst. Evol. Microbiol.">
        <title>The Global Catalogue of Microorganisms (GCM) 10K type strain sequencing project: providing services to taxonomists for standard genome sequencing and annotation.</title>
        <authorList>
            <consortium name="The Broad Institute Genomics Platform"/>
            <consortium name="The Broad Institute Genome Sequencing Center for Infectious Disease"/>
            <person name="Wu L."/>
            <person name="Ma J."/>
        </authorList>
    </citation>
    <scope>NUCLEOTIDE SEQUENCE [LARGE SCALE GENOMIC DNA]</scope>
    <source>
        <strain evidence="3">JCM 16953</strain>
    </source>
</reference>
<feature type="transmembrane region" description="Helical" evidence="1">
    <location>
        <begin position="94"/>
        <end position="118"/>
    </location>
</feature>
<dbReference type="Proteomes" id="UP001501821">
    <property type="component" value="Unassembled WGS sequence"/>
</dbReference>
<evidence type="ECO:0000256" key="1">
    <source>
        <dbReference type="SAM" id="Phobius"/>
    </source>
</evidence>
<feature type="transmembrane region" description="Helical" evidence="1">
    <location>
        <begin position="60"/>
        <end position="82"/>
    </location>
</feature>
<evidence type="ECO:0008006" key="4">
    <source>
        <dbReference type="Google" id="ProtNLM"/>
    </source>
</evidence>
<dbReference type="Gene3D" id="2.30.110.10">
    <property type="entry name" value="Electron Transport, Fmn-binding Protein, Chain A"/>
    <property type="match status" value="1"/>
</dbReference>
<proteinExistence type="predicted"/>
<evidence type="ECO:0000313" key="2">
    <source>
        <dbReference type="EMBL" id="GAA3832527.1"/>
    </source>
</evidence>
<protein>
    <recommendedName>
        <fullName evidence="4">DUF385 domain-containing protein</fullName>
    </recommendedName>
</protein>
<accession>A0ABP7J2S4</accession>
<dbReference type="EMBL" id="BAABAH010000017">
    <property type="protein sequence ID" value="GAA3832527.1"/>
    <property type="molecule type" value="Genomic_DNA"/>
</dbReference>